<dbReference type="STRING" id="84588.SYNW0602"/>
<accession>Q7U8L4</accession>
<name>Q7U8L4_PARMW</name>
<keyword evidence="2" id="KW-1185">Reference proteome</keyword>
<dbReference type="Proteomes" id="UP000001422">
    <property type="component" value="Chromosome"/>
</dbReference>
<dbReference type="EMBL" id="BX569690">
    <property type="protein sequence ID" value="CAE07117.1"/>
    <property type="molecule type" value="Genomic_DNA"/>
</dbReference>
<protein>
    <submittedName>
        <fullName evidence="1">Uncharacterized protein</fullName>
    </submittedName>
</protein>
<proteinExistence type="predicted"/>
<dbReference type="KEGG" id="syw:SYNW0602"/>
<evidence type="ECO:0000313" key="1">
    <source>
        <dbReference type="EMBL" id="CAE07117.1"/>
    </source>
</evidence>
<gene>
    <name evidence="1" type="ordered locus">SYNW0602</name>
</gene>
<sequence length="93" mass="10129">MNPMAERWMPFSSAMVRKGPAASFGAGSASTLKRLINIASASIRIPSLGVLSRRVTPSPMHHPLTCRRADVRQAVGYIEFVSDAQLPREIGHN</sequence>
<organism evidence="1 2">
    <name type="scientific">Parasynechococcus marenigrum (strain WH8102)</name>
    <dbReference type="NCBI Taxonomy" id="84588"/>
    <lineage>
        <taxon>Bacteria</taxon>
        <taxon>Bacillati</taxon>
        <taxon>Cyanobacteriota</taxon>
        <taxon>Cyanophyceae</taxon>
        <taxon>Synechococcales</taxon>
        <taxon>Prochlorococcaceae</taxon>
        <taxon>Parasynechococcus</taxon>
        <taxon>Parasynechococcus marenigrum</taxon>
    </lineage>
</organism>
<reference evidence="1 2" key="1">
    <citation type="journal article" date="2003" name="Nature">
        <title>The genome of a motile marine Synechococcus.</title>
        <authorList>
            <person name="Palenik B."/>
            <person name="Brahamsha B."/>
            <person name="Larimer F."/>
            <person name="Land M."/>
            <person name="Hauser L."/>
            <person name="Chain P."/>
            <person name="Lamerdin J."/>
            <person name="Regala W."/>
            <person name="Allen E.A."/>
            <person name="McCarren J."/>
            <person name="Paulsen I."/>
            <person name="Dufresne A."/>
            <person name="Partensky F."/>
            <person name="Webb E."/>
            <person name="Waterbury J."/>
        </authorList>
    </citation>
    <scope>NUCLEOTIDE SEQUENCE [LARGE SCALE GENOMIC DNA]</scope>
    <source>
        <strain evidence="1 2">WH8102</strain>
    </source>
</reference>
<dbReference type="HOGENOM" id="CLU_2398555_0_0_3"/>
<dbReference type="AlphaFoldDB" id="Q7U8L4"/>
<evidence type="ECO:0000313" key="2">
    <source>
        <dbReference type="Proteomes" id="UP000001422"/>
    </source>
</evidence>